<name>A0ABS6IIY1_9HYPH</name>
<dbReference type="RefSeq" id="WP_216960308.1">
    <property type="nucleotide sequence ID" value="NZ_JAHOPB010000001.1"/>
</dbReference>
<dbReference type="EMBL" id="JAHOPB010000001">
    <property type="protein sequence ID" value="MBU8874559.1"/>
    <property type="molecule type" value="Genomic_DNA"/>
</dbReference>
<evidence type="ECO:0000313" key="3">
    <source>
        <dbReference type="Proteomes" id="UP000727907"/>
    </source>
</evidence>
<proteinExistence type="predicted"/>
<gene>
    <name evidence="2" type="ORF">KQ910_12365</name>
</gene>
<dbReference type="Pfam" id="PF12900">
    <property type="entry name" value="Pyridox_ox_2"/>
    <property type="match status" value="1"/>
</dbReference>
<dbReference type="InterPro" id="IPR024747">
    <property type="entry name" value="Pyridox_Oxase-rel"/>
</dbReference>
<comment type="caution">
    <text evidence="2">The sequence shown here is derived from an EMBL/GenBank/DDBJ whole genome shotgun (WGS) entry which is preliminary data.</text>
</comment>
<dbReference type="Proteomes" id="UP000727907">
    <property type="component" value="Unassembled WGS sequence"/>
</dbReference>
<dbReference type="PANTHER" id="PTHR34071:SF2">
    <property type="entry name" value="FLAVIN-NUCLEOTIDE-BINDING PROTEIN"/>
    <property type="match status" value="1"/>
</dbReference>
<feature type="region of interest" description="Disordered" evidence="1">
    <location>
        <begin position="163"/>
        <end position="199"/>
    </location>
</feature>
<evidence type="ECO:0000313" key="2">
    <source>
        <dbReference type="EMBL" id="MBU8874559.1"/>
    </source>
</evidence>
<protein>
    <submittedName>
        <fullName evidence="2">Pyridoxamine 5'-phosphate oxidase family protein</fullName>
    </submittedName>
</protein>
<feature type="compositionally biased region" description="Polar residues" evidence="1">
    <location>
        <begin position="186"/>
        <end position="199"/>
    </location>
</feature>
<organism evidence="2 3">
    <name type="scientific">Reyranella humidisoli</name>
    <dbReference type="NCBI Taxonomy" id="2849149"/>
    <lineage>
        <taxon>Bacteria</taxon>
        <taxon>Pseudomonadati</taxon>
        <taxon>Pseudomonadota</taxon>
        <taxon>Alphaproteobacteria</taxon>
        <taxon>Hyphomicrobiales</taxon>
        <taxon>Reyranellaceae</taxon>
        <taxon>Reyranella</taxon>
    </lineage>
</organism>
<accession>A0ABS6IIY1</accession>
<keyword evidence="3" id="KW-1185">Reference proteome</keyword>
<dbReference type="PANTHER" id="PTHR34071">
    <property type="entry name" value="5-NITROIMIDAZOLE ANTIBIOTICS RESISTANCE PROTEIN, NIMA-FAMILY-RELATED PROTEIN-RELATED"/>
    <property type="match status" value="1"/>
</dbReference>
<evidence type="ECO:0000256" key="1">
    <source>
        <dbReference type="SAM" id="MobiDB-lite"/>
    </source>
</evidence>
<sequence length="199" mass="21620">MSSAPPVRRTDKLMSEEDAHRLLARGHCARVATVGADGAPYVTPLLYVWMDGEILMHNSAAPGHFRANVDAATRVCLVVDEPGEVFDYGRFECDVSIAHASVVVHGIIRIVDDRALKQKFCDALMAKYHCRDVGRPKGFYPRLDHITVYAVAPARITGKETKLPAVADQWPARDGTKTPDAVAPSPTRSQSASGSPEKA</sequence>
<reference evidence="2 3" key="1">
    <citation type="submission" date="2021-06" db="EMBL/GenBank/DDBJ databases">
        <authorList>
            <person name="Lee D.H."/>
        </authorList>
    </citation>
    <scope>NUCLEOTIDE SEQUENCE [LARGE SCALE GENOMIC DNA]</scope>
    <source>
        <strain evidence="2 3">MMS21-HV4-11</strain>
    </source>
</reference>